<keyword evidence="5" id="KW-0408">Iron</keyword>
<dbReference type="SUPFAM" id="SSF54862">
    <property type="entry name" value="4Fe-4S ferredoxins"/>
    <property type="match status" value="1"/>
</dbReference>
<dbReference type="Proteomes" id="UP001597286">
    <property type="component" value="Unassembled WGS sequence"/>
</dbReference>
<evidence type="ECO:0000256" key="4">
    <source>
        <dbReference type="ARBA" id="ARBA00022982"/>
    </source>
</evidence>
<evidence type="ECO:0000256" key="3">
    <source>
        <dbReference type="ARBA" id="ARBA00022723"/>
    </source>
</evidence>
<keyword evidence="2" id="KW-0813">Transport</keyword>
<keyword evidence="4" id="KW-0249">Electron transport</keyword>
<sequence>MTGSPTRLHVDRAACEAHALCVEIAPEIFRLGDDEIATCDENPPAASWPLAESAIGACPRQAISIVDPPATSAPSSERQ</sequence>
<evidence type="ECO:0000313" key="9">
    <source>
        <dbReference type="Proteomes" id="UP001597286"/>
    </source>
</evidence>
<name>A0ABW4P9L3_9NOCA</name>
<dbReference type="Gene3D" id="3.30.70.20">
    <property type="match status" value="1"/>
</dbReference>
<dbReference type="Pfam" id="PF13459">
    <property type="entry name" value="Fer4_15"/>
    <property type="match status" value="1"/>
</dbReference>
<keyword evidence="9" id="KW-1185">Reference proteome</keyword>
<organism evidence="8 9">
    <name type="scientific">Rhodococcus gannanensis</name>
    <dbReference type="NCBI Taxonomy" id="1960308"/>
    <lineage>
        <taxon>Bacteria</taxon>
        <taxon>Bacillati</taxon>
        <taxon>Actinomycetota</taxon>
        <taxon>Actinomycetes</taxon>
        <taxon>Mycobacteriales</taxon>
        <taxon>Nocardiaceae</taxon>
        <taxon>Rhodococcus</taxon>
    </lineage>
</organism>
<evidence type="ECO:0000256" key="2">
    <source>
        <dbReference type="ARBA" id="ARBA00022448"/>
    </source>
</evidence>
<accession>A0ABW4P9L3</accession>
<evidence type="ECO:0000256" key="7">
    <source>
        <dbReference type="ARBA" id="ARBA00023291"/>
    </source>
</evidence>
<keyword evidence="6" id="KW-0411">Iron-sulfur</keyword>
<proteinExistence type="predicted"/>
<dbReference type="PANTHER" id="PTHR36923">
    <property type="entry name" value="FERREDOXIN"/>
    <property type="match status" value="1"/>
</dbReference>
<evidence type="ECO:0000256" key="6">
    <source>
        <dbReference type="ARBA" id="ARBA00023014"/>
    </source>
</evidence>
<dbReference type="RefSeq" id="WP_378487093.1">
    <property type="nucleotide sequence ID" value="NZ_JBHUFB010000019.1"/>
</dbReference>
<comment type="cofactor">
    <cofactor evidence="1">
        <name>[3Fe-4S] cluster</name>
        <dbReference type="ChEBI" id="CHEBI:21137"/>
    </cofactor>
</comment>
<evidence type="ECO:0000256" key="1">
    <source>
        <dbReference type="ARBA" id="ARBA00001927"/>
    </source>
</evidence>
<protein>
    <submittedName>
        <fullName evidence="8">Ferredoxin</fullName>
    </submittedName>
</protein>
<comment type="caution">
    <text evidence="8">The sequence shown here is derived from an EMBL/GenBank/DDBJ whole genome shotgun (WGS) entry which is preliminary data.</text>
</comment>
<keyword evidence="3" id="KW-0479">Metal-binding</keyword>
<evidence type="ECO:0000256" key="5">
    <source>
        <dbReference type="ARBA" id="ARBA00023004"/>
    </source>
</evidence>
<reference evidence="9" key="1">
    <citation type="journal article" date="2019" name="Int. J. Syst. Evol. Microbiol.">
        <title>The Global Catalogue of Microorganisms (GCM) 10K type strain sequencing project: providing services to taxonomists for standard genome sequencing and annotation.</title>
        <authorList>
            <consortium name="The Broad Institute Genomics Platform"/>
            <consortium name="The Broad Institute Genome Sequencing Center for Infectious Disease"/>
            <person name="Wu L."/>
            <person name="Ma J."/>
        </authorList>
    </citation>
    <scope>NUCLEOTIDE SEQUENCE [LARGE SCALE GENOMIC DNA]</scope>
    <source>
        <strain evidence="9">DT72</strain>
    </source>
</reference>
<gene>
    <name evidence="8" type="ORF">ACFSJG_20575</name>
</gene>
<dbReference type="EMBL" id="JBHUFB010000019">
    <property type="protein sequence ID" value="MFD1814619.1"/>
    <property type="molecule type" value="Genomic_DNA"/>
</dbReference>
<dbReference type="PANTHER" id="PTHR36923:SF3">
    <property type="entry name" value="FERREDOXIN"/>
    <property type="match status" value="1"/>
</dbReference>
<evidence type="ECO:0000313" key="8">
    <source>
        <dbReference type="EMBL" id="MFD1814619.1"/>
    </source>
</evidence>
<dbReference type="InterPro" id="IPR051269">
    <property type="entry name" value="Fe-S_cluster_ET"/>
</dbReference>
<keyword evidence="7" id="KW-0003">3Fe-4S</keyword>